<organism evidence="1 2">
    <name type="scientific">Acinetobacter vivianii</name>
    <dbReference type="NCBI Taxonomy" id="1776742"/>
    <lineage>
        <taxon>Bacteria</taxon>
        <taxon>Pseudomonadati</taxon>
        <taxon>Pseudomonadota</taxon>
        <taxon>Gammaproteobacteria</taxon>
        <taxon>Moraxellales</taxon>
        <taxon>Moraxellaceae</taxon>
        <taxon>Acinetobacter</taxon>
    </lineage>
</organism>
<gene>
    <name evidence="1" type="ORF">F971_01517</name>
</gene>
<comment type="caution">
    <text evidence="1">The sequence shown here is derived from an EMBL/GenBank/DDBJ whole genome shotgun (WGS) entry which is preliminary data.</text>
</comment>
<dbReference type="EMBL" id="APPC01000016">
    <property type="protein sequence ID" value="ENU92534.1"/>
    <property type="molecule type" value="Genomic_DNA"/>
</dbReference>
<evidence type="ECO:0000313" key="2">
    <source>
        <dbReference type="Proteomes" id="UP000013049"/>
    </source>
</evidence>
<protein>
    <submittedName>
        <fullName evidence="1">Uncharacterized protein</fullName>
    </submittedName>
</protein>
<dbReference type="Proteomes" id="UP000013049">
    <property type="component" value="Unassembled WGS sequence"/>
</dbReference>
<sequence>MFNRGVITGKNETTKGVASSMLDVALEIKVLSLLLFFEFAIFDRAVNIAVQAKFTTFIHVSRISRWAFIPKAMGADSEGAGVTRIKGSRLGFPFSMHINSG</sequence>
<dbReference type="HOGENOM" id="CLU_2285328_0_0_6"/>
<dbReference type="AlphaFoldDB" id="N8WC75"/>
<accession>N8WC75</accession>
<evidence type="ECO:0000313" key="1">
    <source>
        <dbReference type="EMBL" id="ENU92534.1"/>
    </source>
</evidence>
<proteinExistence type="predicted"/>
<name>N8WC75_9GAMM</name>
<reference evidence="1 2" key="1">
    <citation type="submission" date="2013-02" db="EMBL/GenBank/DDBJ databases">
        <title>The Genome Sequence of Acinetobacter sp. NIPH 758.</title>
        <authorList>
            <consortium name="The Broad Institute Genome Sequencing Platform"/>
            <consortium name="The Broad Institute Genome Sequencing Center for Infectious Disease"/>
            <person name="Cerqueira G."/>
            <person name="Feldgarden M."/>
            <person name="Courvalin P."/>
            <person name="Perichon B."/>
            <person name="Grillot-Courvalin C."/>
            <person name="Clermont D."/>
            <person name="Rocha E."/>
            <person name="Yoon E.-J."/>
            <person name="Nemec A."/>
            <person name="Walker B."/>
            <person name="Young S.K."/>
            <person name="Zeng Q."/>
            <person name="Gargeya S."/>
            <person name="Fitzgerald M."/>
            <person name="Haas B."/>
            <person name="Abouelleil A."/>
            <person name="Alvarado L."/>
            <person name="Arachchi H.M."/>
            <person name="Berlin A.M."/>
            <person name="Chapman S.B."/>
            <person name="Dewar J."/>
            <person name="Goldberg J."/>
            <person name="Griggs A."/>
            <person name="Gujja S."/>
            <person name="Hansen M."/>
            <person name="Howarth C."/>
            <person name="Imamovic A."/>
            <person name="Larimer J."/>
            <person name="McCowan C."/>
            <person name="Murphy C."/>
            <person name="Neiman D."/>
            <person name="Pearson M."/>
            <person name="Priest M."/>
            <person name="Roberts A."/>
            <person name="Saif S."/>
            <person name="Shea T."/>
            <person name="Sisk P."/>
            <person name="Sykes S."/>
            <person name="Wortman J."/>
            <person name="Nusbaum C."/>
            <person name="Birren B."/>
        </authorList>
    </citation>
    <scope>NUCLEOTIDE SEQUENCE [LARGE SCALE GENOMIC DNA]</scope>
    <source>
        <strain evidence="1 2">NIPH 758</strain>
    </source>
</reference>